<dbReference type="PROSITE" id="PS51257">
    <property type="entry name" value="PROKAR_LIPOPROTEIN"/>
    <property type="match status" value="1"/>
</dbReference>
<dbReference type="InterPro" id="IPR051675">
    <property type="entry name" value="Endo/Exo/Phosphatase_dom_1"/>
</dbReference>
<dbReference type="EMBL" id="JAELYA010000001">
    <property type="protein sequence ID" value="MBO3274572.1"/>
    <property type="molecule type" value="Genomic_DNA"/>
</dbReference>
<dbReference type="Pfam" id="PF12836">
    <property type="entry name" value="HHH_3"/>
    <property type="match status" value="1"/>
</dbReference>
<dbReference type="NCBIfam" id="TIGR00426">
    <property type="entry name" value="competence protein ComEA helix-hairpin-helix repeat region"/>
    <property type="match status" value="1"/>
</dbReference>
<dbReference type="RefSeq" id="WP_208312378.1">
    <property type="nucleotide sequence ID" value="NZ_JAELYA010000001.1"/>
</dbReference>
<dbReference type="InterPro" id="IPR010994">
    <property type="entry name" value="RuvA_2-like"/>
</dbReference>
<feature type="chain" id="PRO_5046897539" evidence="1">
    <location>
        <begin position="26"/>
        <end position="116"/>
    </location>
</feature>
<keyword evidence="3" id="KW-1185">Reference proteome</keyword>
<dbReference type="InterPro" id="IPR004509">
    <property type="entry name" value="Competence_ComEA_HhH"/>
</dbReference>
<proteinExistence type="predicted"/>
<dbReference type="PANTHER" id="PTHR21180">
    <property type="entry name" value="ENDONUCLEASE/EXONUCLEASE/PHOSPHATASE FAMILY DOMAIN-CONTAINING PROTEIN 1"/>
    <property type="match status" value="1"/>
</dbReference>
<organism evidence="2 3">
    <name type="scientific">Pseudomonas schmalbachii</name>
    <dbReference type="NCBI Taxonomy" id="2816993"/>
    <lineage>
        <taxon>Bacteria</taxon>
        <taxon>Pseudomonadati</taxon>
        <taxon>Pseudomonadota</taxon>
        <taxon>Gammaproteobacteria</taxon>
        <taxon>Pseudomonadales</taxon>
        <taxon>Pseudomonadaceae</taxon>
        <taxon>Pseudomonas</taxon>
    </lineage>
</organism>
<dbReference type="Proteomes" id="UP000669060">
    <property type="component" value="Unassembled WGS sequence"/>
</dbReference>
<evidence type="ECO:0000256" key="1">
    <source>
        <dbReference type="SAM" id="SignalP"/>
    </source>
</evidence>
<reference evidence="2 3" key="1">
    <citation type="submission" date="2020-12" db="EMBL/GenBank/DDBJ databases">
        <title>Pseudomonas schmalbachii sp. nov. isolated from millipede gut.</title>
        <authorList>
            <person name="Shelomi M."/>
        </authorList>
    </citation>
    <scope>NUCLEOTIDE SEQUENCE [LARGE SCALE GENOMIC DNA]</scope>
    <source>
        <strain evidence="2 3">Milli4</strain>
    </source>
</reference>
<comment type="caution">
    <text evidence="2">The sequence shown here is derived from an EMBL/GenBank/DDBJ whole genome shotgun (WGS) entry which is preliminary data.</text>
</comment>
<sequence length="116" mass="12131">MKGVRFSVLLALMLSCASLTGVAFGAPKAEVAKPVAAEAVSQATAAVPGQVSTINLNTADADTLQKELKGIGKVKAEAIVKYRDEHGPFASVDQLLEVKGIGKKLLERNADKLTIQ</sequence>
<evidence type="ECO:0000313" key="2">
    <source>
        <dbReference type="EMBL" id="MBO3274572.1"/>
    </source>
</evidence>
<dbReference type="SUPFAM" id="SSF47781">
    <property type="entry name" value="RuvA domain 2-like"/>
    <property type="match status" value="1"/>
</dbReference>
<dbReference type="Gene3D" id="1.10.150.280">
    <property type="entry name" value="AF1531-like domain"/>
    <property type="match status" value="1"/>
</dbReference>
<protein>
    <submittedName>
        <fullName evidence="2">Helix-hairpin-helix domain-containing protein</fullName>
    </submittedName>
</protein>
<dbReference type="PANTHER" id="PTHR21180:SF32">
    <property type="entry name" value="ENDONUCLEASE_EXONUCLEASE_PHOSPHATASE FAMILY DOMAIN-CONTAINING PROTEIN 1"/>
    <property type="match status" value="1"/>
</dbReference>
<gene>
    <name evidence="2" type="ORF">JFY56_05015</name>
</gene>
<evidence type="ECO:0000313" key="3">
    <source>
        <dbReference type="Proteomes" id="UP000669060"/>
    </source>
</evidence>
<keyword evidence="1" id="KW-0732">Signal</keyword>
<feature type="signal peptide" evidence="1">
    <location>
        <begin position="1"/>
        <end position="25"/>
    </location>
</feature>
<accession>A0ABS3TLM9</accession>
<name>A0ABS3TLM9_9PSED</name>